<accession>A0A0N9I5L6</accession>
<dbReference type="PROSITE" id="PS51257">
    <property type="entry name" value="PROKAR_LIPOPROTEIN"/>
    <property type="match status" value="1"/>
</dbReference>
<feature type="domain" description="DUF4232" evidence="2">
    <location>
        <begin position="34"/>
        <end position="170"/>
    </location>
</feature>
<dbReference type="AlphaFoldDB" id="A0A0N9I5L6"/>
<dbReference type="Proteomes" id="UP000063699">
    <property type="component" value="Chromosome"/>
</dbReference>
<feature type="signal peptide" evidence="1">
    <location>
        <begin position="1"/>
        <end position="17"/>
    </location>
</feature>
<keyword evidence="1" id="KW-0732">Signal</keyword>
<evidence type="ECO:0000256" key="1">
    <source>
        <dbReference type="SAM" id="SignalP"/>
    </source>
</evidence>
<organism evidence="3 4">
    <name type="scientific">Kibdelosporangium phytohabitans</name>
    <dbReference type="NCBI Taxonomy" id="860235"/>
    <lineage>
        <taxon>Bacteria</taxon>
        <taxon>Bacillati</taxon>
        <taxon>Actinomycetota</taxon>
        <taxon>Actinomycetes</taxon>
        <taxon>Pseudonocardiales</taxon>
        <taxon>Pseudonocardiaceae</taxon>
        <taxon>Kibdelosporangium</taxon>
    </lineage>
</organism>
<evidence type="ECO:0000259" key="2">
    <source>
        <dbReference type="Pfam" id="PF14016"/>
    </source>
</evidence>
<dbReference type="EMBL" id="CP012752">
    <property type="protein sequence ID" value="ALG10168.1"/>
    <property type="molecule type" value="Genomic_DNA"/>
</dbReference>
<evidence type="ECO:0000313" key="4">
    <source>
        <dbReference type="Proteomes" id="UP000063699"/>
    </source>
</evidence>
<name>A0A0N9I5L6_9PSEU</name>
<reference evidence="3 4" key="1">
    <citation type="submission" date="2015-07" db="EMBL/GenBank/DDBJ databases">
        <title>Genome sequencing of Kibdelosporangium phytohabitans.</title>
        <authorList>
            <person name="Qin S."/>
            <person name="Xing K."/>
        </authorList>
    </citation>
    <scope>NUCLEOTIDE SEQUENCE [LARGE SCALE GENOMIC DNA]</scope>
    <source>
        <strain evidence="3 4">KLBMP1111</strain>
    </source>
</reference>
<proteinExistence type="predicted"/>
<keyword evidence="4" id="KW-1185">Reference proteome</keyword>
<dbReference type="RefSeq" id="WP_054292071.1">
    <property type="nucleotide sequence ID" value="NZ_CP012752.1"/>
</dbReference>
<sequence length="175" mass="18595">MRHLLILTALLALTACGRPQPLPMPPPPSTTTPTPDLTIRLGTVDGAMGLRTLGIQLTNETTTPTQINGYPDIRVLDDTFHPLPLTIGHGTNGVATIDDFDTPPQPITLHPGDTVHAALLWRNLVTQTDRKATLGTYLDIAPTPGAKRHITQPQGGIDLGNTTTLGVSAWAKPTP</sequence>
<gene>
    <name evidence="3" type="ORF">AOZ06_27650</name>
</gene>
<dbReference type="KEGG" id="kphy:AOZ06_27650"/>
<dbReference type="OrthoDB" id="3827416at2"/>
<protein>
    <recommendedName>
        <fullName evidence="2">DUF4232 domain-containing protein</fullName>
    </recommendedName>
</protein>
<dbReference type="STRING" id="860235.AOZ06_27650"/>
<dbReference type="InterPro" id="IPR025326">
    <property type="entry name" value="DUF4232"/>
</dbReference>
<evidence type="ECO:0000313" key="3">
    <source>
        <dbReference type="EMBL" id="ALG10168.1"/>
    </source>
</evidence>
<dbReference type="Pfam" id="PF14016">
    <property type="entry name" value="DUF4232"/>
    <property type="match status" value="1"/>
</dbReference>
<feature type="chain" id="PRO_5039187903" description="DUF4232 domain-containing protein" evidence="1">
    <location>
        <begin position="18"/>
        <end position="175"/>
    </location>
</feature>